<feature type="compositionally biased region" description="Polar residues" evidence="1">
    <location>
        <begin position="109"/>
        <end position="120"/>
    </location>
</feature>
<feature type="compositionally biased region" description="Basic and acidic residues" evidence="1">
    <location>
        <begin position="34"/>
        <end position="43"/>
    </location>
</feature>
<keyword evidence="2 3" id="KW-0812">Transmembrane</keyword>
<name>A0AAV6R702_SOLSE</name>
<feature type="compositionally biased region" description="Acidic residues" evidence="1">
    <location>
        <begin position="44"/>
        <end position="60"/>
    </location>
</feature>
<evidence type="ECO:0000313" key="3">
    <source>
        <dbReference type="EMBL" id="KAG7500740.1"/>
    </source>
</evidence>
<dbReference type="GO" id="GO:0045055">
    <property type="term" value="P:regulated exocytosis"/>
    <property type="evidence" value="ECO:0007669"/>
    <property type="project" value="TreeGrafter"/>
</dbReference>
<dbReference type="EMBL" id="JAGKHQ010000013">
    <property type="protein sequence ID" value="KAG7500741.1"/>
    <property type="molecule type" value="Genomic_DNA"/>
</dbReference>
<dbReference type="EMBL" id="JAGKHQ010000013">
    <property type="protein sequence ID" value="KAG7500740.1"/>
    <property type="molecule type" value="Genomic_DNA"/>
</dbReference>
<dbReference type="GO" id="GO:0005765">
    <property type="term" value="C:lysosomal membrane"/>
    <property type="evidence" value="ECO:0007669"/>
    <property type="project" value="TreeGrafter"/>
</dbReference>
<reference evidence="3" key="2">
    <citation type="submission" date="2021-03" db="EMBL/GenBank/DDBJ databases">
        <authorList>
            <person name="Guerrero-Cozar I."/>
            <person name="Gomez-Garrido J."/>
            <person name="Berbel C."/>
            <person name="Martinez-Blanch J.F."/>
            <person name="Alioto T."/>
            <person name="Claros M.G."/>
            <person name="Gagnaire P.A."/>
            <person name="Manchado M."/>
        </authorList>
    </citation>
    <scope>NUCLEOTIDE SEQUENCE</scope>
    <source>
        <strain evidence="3">Sse05_10M</strain>
        <tissue evidence="3">Blood</tissue>
    </source>
</reference>
<comment type="caution">
    <text evidence="3">The sequence shown here is derived from an EMBL/GenBank/DDBJ whole genome shotgun (WGS) entry which is preliminary data.</text>
</comment>
<evidence type="ECO:0000256" key="1">
    <source>
        <dbReference type="SAM" id="MobiDB-lite"/>
    </source>
</evidence>
<organism evidence="3 4">
    <name type="scientific">Solea senegalensis</name>
    <name type="common">Senegalese sole</name>
    <dbReference type="NCBI Taxonomy" id="28829"/>
    <lineage>
        <taxon>Eukaryota</taxon>
        <taxon>Metazoa</taxon>
        <taxon>Chordata</taxon>
        <taxon>Craniata</taxon>
        <taxon>Vertebrata</taxon>
        <taxon>Euteleostomi</taxon>
        <taxon>Actinopterygii</taxon>
        <taxon>Neopterygii</taxon>
        <taxon>Teleostei</taxon>
        <taxon>Neoteleostei</taxon>
        <taxon>Acanthomorphata</taxon>
        <taxon>Carangaria</taxon>
        <taxon>Pleuronectiformes</taxon>
        <taxon>Pleuronectoidei</taxon>
        <taxon>Soleidae</taxon>
        <taxon>Solea</taxon>
    </lineage>
</organism>
<feature type="transmembrane region" description="Helical" evidence="2">
    <location>
        <begin position="246"/>
        <end position="264"/>
    </location>
</feature>
<feature type="compositionally biased region" description="Acidic residues" evidence="1">
    <location>
        <begin position="156"/>
        <end position="172"/>
    </location>
</feature>
<sequence length="437" mass="49497">MSGLGGIISELIVDVALSPDVPPAEPQVGGRKNPQCEDRPKISDEEENVEEEEDEEEEETMTSSALLEPSTLPWPGDKDKWPQVDSSDAVWSEKGTSEPEEKDTGISGGSQDLSERQSPASDRKSKDKWRESMPEGERWRDDEIEVQRDDKGDGSQADDEDEGDDEEDDDESQWMLEKPALGFTPKVTIVRRSSKKLFEEESHLYIEKDPEKEPQMDPDSVVQYYPEWTQEDDKYYLCDHGSVGKLGLILSLVAAGVLFPLLVWGGYELLPFDSPKLQSTPLRVIYTLRCSFFAILPILLGVLVQGLARLRFSELKPLYQNSVLNKEVAVHWHYVNESLVLFLFYFLQLAVMATYISQELVKLVPLLTIIFVFGRLIYWLCLSLGSSIRGFGFGFSFFPILVMLCANFYFICSSVGQEAVFEVAPPTVAPPPRQRWW</sequence>
<dbReference type="PANTHER" id="PTHR31004:SF2">
    <property type="entry name" value="TRANSMEMBRANE PROTEIN 79A"/>
    <property type="match status" value="1"/>
</dbReference>
<keyword evidence="2" id="KW-0472">Membrane</keyword>
<dbReference type="AlphaFoldDB" id="A0AAV6R702"/>
<protein>
    <submittedName>
        <fullName evidence="3">Transmembrane protein 79-like</fullName>
    </submittedName>
</protein>
<feature type="region of interest" description="Disordered" evidence="1">
    <location>
        <begin position="19"/>
        <end position="178"/>
    </location>
</feature>
<evidence type="ECO:0000256" key="2">
    <source>
        <dbReference type="SAM" id="Phobius"/>
    </source>
</evidence>
<accession>A0AAV6R702</accession>
<proteinExistence type="predicted"/>
<keyword evidence="2" id="KW-1133">Transmembrane helix</keyword>
<feature type="compositionally biased region" description="Basic and acidic residues" evidence="1">
    <location>
        <begin position="121"/>
        <end position="153"/>
    </location>
</feature>
<gene>
    <name evidence="3" type="ORF">JOB18_028099</name>
</gene>
<keyword evidence="4" id="KW-1185">Reference proteome</keyword>
<dbReference type="Proteomes" id="UP000693946">
    <property type="component" value="Linkage Group LG20"/>
</dbReference>
<feature type="transmembrane region" description="Helical" evidence="2">
    <location>
        <begin position="391"/>
        <end position="411"/>
    </location>
</feature>
<feature type="transmembrane region" description="Helical" evidence="2">
    <location>
        <begin position="339"/>
        <end position="357"/>
    </location>
</feature>
<evidence type="ECO:0000313" key="4">
    <source>
        <dbReference type="Proteomes" id="UP000693946"/>
    </source>
</evidence>
<feature type="transmembrane region" description="Helical" evidence="2">
    <location>
        <begin position="363"/>
        <end position="384"/>
    </location>
</feature>
<dbReference type="GO" id="GO:0032588">
    <property type="term" value="C:trans-Golgi network membrane"/>
    <property type="evidence" value="ECO:0007669"/>
    <property type="project" value="TreeGrafter"/>
</dbReference>
<feature type="compositionally biased region" description="Basic and acidic residues" evidence="1">
    <location>
        <begin position="95"/>
        <end position="104"/>
    </location>
</feature>
<reference evidence="3 4" key="1">
    <citation type="journal article" date="2021" name="Sci. Rep.">
        <title>Chromosome anchoring in Senegalese sole (Solea senegalensis) reveals sex-associated markers and genome rearrangements in flatfish.</title>
        <authorList>
            <person name="Guerrero-Cozar I."/>
            <person name="Gomez-Garrido J."/>
            <person name="Berbel C."/>
            <person name="Martinez-Blanch J.F."/>
            <person name="Alioto T."/>
            <person name="Claros M.G."/>
            <person name="Gagnaire P.A."/>
            <person name="Manchado M."/>
        </authorList>
    </citation>
    <scope>NUCLEOTIDE SEQUENCE [LARGE SCALE GENOMIC DNA]</scope>
    <source>
        <strain evidence="3">Sse05_10M</strain>
    </source>
</reference>
<feature type="transmembrane region" description="Helical" evidence="2">
    <location>
        <begin position="284"/>
        <end position="308"/>
    </location>
</feature>
<dbReference type="PANTHER" id="PTHR31004">
    <property type="entry name" value="TRANSMEMBRANE PROTEIN 79"/>
    <property type="match status" value="1"/>
</dbReference>